<evidence type="ECO:0000313" key="2">
    <source>
        <dbReference type="Proteomes" id="UP001375370"/>
    </source>
</evidence>
<accession>A0ABZ2JBR9</accession>
<dbReference type="Proteomes" id="UP001375370">
    <property type="component" value="Chromosome"/>
</dbReference>
<dbReference type="RefSeq" id="WP_338739090.1">
    <property type="nucleotide sequence ID" value="NZ_CP146612.1"/>
</dbReference>
<gene>
    <name evidence="1" type="ORF">V8247_04195</name>
</gene>
<dbReference type="EMBL" id="CP146612">
    <property type="protein sequence ID" value="WWX26178.1"/>
    <property type="molecule type" value="Genomic_DNA"/>
</dbReference>
<sequence length="42" mass="4699">MSDALQILIVFPGGWEDTIPEWLKTAVTLEKLALNVESLKND</sequence>
<name>A0ABZ2JBR9_9CHLR</name>
<organism evidence="1 2">
    <name type="scientific">Candidatus Dehalogenimonas loeffleri</name>
    <dbReference type="NCBI Taxonomy" id="3127115"/>
    <lineage>
        <taxon>Bacteria</taxon>
        <taxon>Bacillati</taxon>
        <taxon>Chloroflexota</taxon>
        <taxon>Dehalococcoidia</taxon>
        <taxon>Dehalococcoidales</taxon>
        <taxon>Dehalococcoidaceae</taxon>
        <taxon>Dehalogenimonas</taxon>
    </lineage>
</organism>
<reference evidence="1 2" key="1">
    <citation type="submission" date="2024-03" db="EMBL/GenBank/DDBJ databases">
        <title>A Dehalogenimonas Isolated from Estuarine Sediments Dihaloeliminates Chlorinated Alkanes.</title>
        <authorList>
            <person name="Yang Y."/>
            <person name="Wang H."/>
        </authorList>
    </citation>
    <scope>NUCLEOTIDE SEQUENCE [LARGE SCALE GENOMIC DNA]</scope>
    <source>
        <strain evidence="1 2">W</strain>
    </source>
</reference>
<evidence type="ECO:0000313" key="1">
    <source>
        <dbReference type="EMBL" id="WWX26178.1"/>
    </source>
</evidence>
<keyword evidence="2" id="KW-1185">Reference proteome</keyword>
<proteinExistence type="predicted"/>
<protein>
    <submittedName>
        <fullName evidence="1">Uncharacterized protein</fullName>
    </submittedName>
</protein>